<name>A0A1R1QCF1_9BACI</name>
<feature type="domain" description="RDD" evidence="8">
    <location>
        <begin position="33"/>
        <end position="158"/>
    </location>
</feature>
<comment type="subcellular location">
    <subcellularLocation>
        <location evidence="1">Cell membrane</location>
        <topology evidence="1">Multi-pass membrane protein</topology>
    </subcellularLocation>
</comment>
<keyword evidence="10" id="KW-1185">Reference proteome</keyword>
<keyword evidence="5 7" id="KW-0472">Membrane</keyword>
<evidence type="ECO:0000256" key="7">
    <source>
        <dbReference type="SAM" id="Phobius"/>
    </source>
</evidence>
<dbReference type="OrthoDB" id="9793824at2"/>
<accession>A0A1R1RKB8</accession>
<evidence type="ECO:0000256" key="5">
    <source>
        <dbReference type="ARBA" id="ARBA00023136"/>
    </source>
</evidence>
<comment type="caution">
    <text evidence="9">The sequence shown here is derived from an EMBL/GenBank/DDBJ whole genome shotgun (WGS) entry which is preliminary data.</text>
</comment>
<keyword evidence="4 7" id="KW-1133">Transmembrane helix</keyword>
<dbReference type="EMBL" id="MTJL01000038">
    <property type="protein sequence ID" value="OMI00842.1"/>
    <property type="molecule type" value="Genomic_DNA"/>
</dbReference>
<dbReference type="InterPro" id="IPR051791">
    <property type="entry name" value="Pra-immunoreactive"/>
</dbReference>
<keyword evidence="3 7" id="KW-0812">Transmembrane</keyword>
<dbReference type="Pfam" id="PF06271">
    <property type="entry name" value="RDD"/>
    <property type="match status" value="1"/>
</dbReference>
<protein>
    <recommendedName>
        <fullName evidence="8">RDD domain-containing protein</fullName>
    </recommendedName>
</protein>
<dbReference type="InterPro" id="IPR010432">
    <property type="entry name" value="RDD"/>
</dbReference>
<dbReference type="GO" id="GO:0005886">
    <property type="term" value="C:plasma membrane"/>
    <property type="evidence" value="ECO:0007669"/>
    <property type="project" value="UniProtKB-SubCell"/>
</dbReference>
<evidence type="ECO:0000259" key="8">
    <source>
        <dbReference type="Pfam" id="PF06271"/>
    </source>
</evidence>
<dbReference type="Proteomes" id="UP000187367">
    <property type="component" value="Unassembled WGS sequence"/>
</dbReference>
<evidence type="ECO:0000313" key="9">
    <source>
        <dbReference type="EMBL" id="OMI00842.1"/>
    </source>
</evidence>
<sequence length="171" mass="19540">MDVTYDGKDHNELSSPAEVSRQESAPGVEYAFAGFWVRFWAFLLDGIVVGSINRLVVSPVFSLLNLPKESGFFTFSLYSVTTAIVFFAYFAVMTKFFRQTLGKMVFGLQVVSLTPEKGLTWDVIFFREIIGRYINSLYITYIIVAFLPKKQGLHDFFADTAVVHEKLYRKK</sequence>
<keyword evidence="2" id="KW-1003">Cell membrane</keyword>
<evidence type="ECO:0000256" key="4">
    <source>
        <dbReference type="ARBA" id="ARBA00022989"/>
    </source>
</evidence>
<evidence type="ECO:0000313" key="10">
    <source>
        <dbReference type="Proteomes" id="UP000187367"/>
    </source>
</evidence>
<feature type="transmembrane region" description="Helical" evidence="7">
    <location>
        <begin position="72"/>
        <end position="92"/>
    </location>
</feature>
<feature type="transmembrane region" description="Helical" evidence="7">
    <location>
        <begin position="30"/>
        <end position="52"/>
    </location>
</feature>
<proteinExistence type="predicted"/>
<organism evidence="9 10">
    <name type="scientific">Bacillus swezeyi</name>
    <dbReference type="NCBI Taxonomy" id="1925020"/>
    <lineage>
        <taxon>Bacteria</taxon>
        <taxon>Bacillati</taxon>
        <taxon>Bacillota</taxon>
        <taxon>Bacilli</taxon>
        <taxon>Bacillales</taxon>
        <taxon>Bacillaceae</taxon>
        <taxon>Bacillus</taxon>
    </lineage>
</organism>
<evidence type="ECO:0000256" key="3">
    <source>
        <dbReference type="ARBA" id="ARBA00022692"/>
    </source>
</evidence>
<gene>
    <name evidence="9" type="ORF">BW143_18055</name>
</gene>
<dbReference type="AlphaFoldDB" id="A0A1R1QCF1"/>
<feature type="compositionally biased region" description="Basic and acidic residues" evidence="6">
    <location>
        <begin position="1"/>
        <end position="12"/>
    </location>
</feature>
<evidence type="ECO:0000256" key="1">
    <source>
        <dbReference type="ARBA" id="ARBA00004651"/>
    </source>
</evidence>
<evidence type="ECO:0000256" key="6">
    <source>
        <dbReference type="SAM" id="MobiDB-lite"/>
    </source>
</evidence>
<accession>A0A1R1QCF1</accession>
<dbReference type="PANTHER" id="PTHR36115:SF9">
    <property type="entry name" value="LMO1584 PROTEIN"/>
    <property type="match status" value="1"/>
</dbReference>
<feature type="region of interest" description="Disordered" evidence="6">
    <location>
        <begin position="1"/>
        <end position="20"/>
    </location>
</feature>
<reference evidence="9 10" key="1">
    <citation type="submission" date="2017-01" db="EMBL/GenBank/DDBJ databases">
        <title>Bacillus phylogenomics.</title>
        <authorList>
            <person name="Dunlap C."/>
        </authorList>
    </citation>
    <scope>NUCLEOTIDE SEQUENCE [LARGE SCALE GENOMIC DNA]</scope>
    <source>
        <strain evidence="9 10">NRRL B-41282</strain>
    </source>
</reference>
<evidence type="ECO:0000256" key="2">
    <source>
        <dbReference type="ARBA" id="ARBA00022475"/>
    </source>
</evidence>
<dbReference type="RefSeq" id="WP_076763323.1">
    <property type="nucleotide sequence ID" value="NZ_JARMMH010000001.1"/>
</dbReference>
<dbReference type="PANTHER" id="PTHR36115">
    <property type="entry name" value="PROLINE-RICH ANTIGEN HOMOLOG-RELATED"/>
    <property type="match status" value="1"/>
</dbReference>